<organism evidence="2 3">
    <name type="scientific">Coemansia interrupta</name>
    <dbReference type="NCBI Taxonomy" id="1126814"/>
    <lineage>
        <taxon>Eukaryota</taxon>
        <taxon>Fungi</taxon>
        <taxon>Fungi incertae sedis</taxon>
        <taxon>Zoopagomycota</taxon>
        <taxon>Kickxellomycotina</taxon>
        <taxon>Kickxellomycetes</taxon>
        <taxon>Kickxellales</taxon>
        <taxon>Kickxellaceae</taxon>
        <taxon>Coemansia</taxon>
    </lineage>
</organism>
<dbReference type="Proteomes" id="UP001140172">
    <property type="component" value="Unassembled WGS sequence"/>
</dbReference>
<accession>A0A9W8LL75</accession>
<dbReference type="AlphaFoldDB" id="A0A9W8LL75"/>
<name>A0A9W8LL75_9FUNG</name>
<dbReference type="EMBL" id="JANBUM010000142">
    <property type="protein sequence ID" value="KAJ2783487.1"/>
    <property type="molecule type" value="Genomic_DNA"/>
</dbReference>
<evidence type="ECO:0000256" key="1">
    <source>
        <dbReference type="SAM" id="MobiDB-lite"/>
    </source>
</evidence>
<reference evidence="2" key="1">
    <citation type="submission" date="2022-07" db="EMBL/GenBank/DDBJ databases">
        <title>Phylogenomic reconstructions and comparative analyses of Kickxellomycotina fungi.</title>
        <authorList>
            <person name="Reynolds N.K."/>
            <person name="Stajich J.E."/>
            <person name="Barry K."/>
            <person name="Grigoriev I.V."/>
            <person name="Crous P."/>
            <person name="Smith M.E."/>
        </authorList>
    </citation>
    <scope>NUCLEOTIDE SEQUENCE</scope>
    <source>
        <strain evidence="2">BCRC 34489</strain>
    </source>
</reference>
<evidence type="ECO:0000313" key="2">
    <source>
        <dbReference type="EMBL" id="KAJ2783487.1"/>
    </source>
</evidence>
<evidence type="ECO:0000313" key="3">
    <source>
        <dbReference type="Proteomes" id="UP001140172"/>
    </source>
</evidence>
<comment type="caution">
    <text evidence="2">The sequence shown here is derived from an EMBL/GenBank/DDBJ whole genome shotgun (WGS) entry which is preliminary data.</text>
</comment>
<keyword evidence="3" id="KW-1185">Reference proteome</keyword>
<feature type="compositionally biased region" description="Basic and acidic residues" evidence="1">
    <location>
        <begin position="45"/>
        <end position="71"/>
    </location>
</feature>
<dbReference type="OrthoDB" id="79252at2759"/>
<proteinExistence type="predicted"/>
<feature type="region of interest" description="Disordered" evidence="1">
    <location>
        <begin position="24"/>
        <end position="71"/>
    </location>
</feature>
<gene>
    <name evidence="2" type="ORF">GGI15_002567</name>
</gene>
<protein>
    <submittedName>
        <fullName evidence="2">Uncharacterized protein</fullName>
    </submittedName>
</protein>
<sequence>MCLTSTCAKSAIRRAIEYQKRRLESEYKNSKDSRRRPRQVSAKVRRVEDNSDRRKRAADAKQQRIQQLHDN</sequence>